<keyword evidence="2" id="KW-0805">Transcription regulation</keyword>
<dbReference type="PROSITE" id="PS50977">
    <property type="entry name" value="HTH_TETR_2"/>
    <property type="match status" value="1"/>
</dbReference>
<dbReference type="GO" id="GO:0003700">
    <property type="term" value="F:DNA-binding transcription factor activity"/>
    <property type="evidence" value="ECO:0007669"/>
    <property type="project" value="TreeGrafter"/>
</dbReference>
<dbReference type="STRING" id="1193011.LEP1GSC058_4069"/>
<accession>S3W0H2</accession>
<comment type="caution">
    <text evidence="7">The sequence shown here is derived from an EMBL/GenBank/DDBJ whole genome shotgun (WGS) entry which is preliminary data.</text>
</comment>
<dbReference type="Gene3D" id="1.10.10.60">
    <property type="entry name" value="Homeodomain-like"/>
    <property type="match status" value="1"/>
</dbReference>
<keyword evidence="4" id="KW-0804">Transcription</keyword>
<evidence type="ECO:0000256" key="1">
    <source>
        <dbReference type="ARBA" id="ARBA00022491"/>
    </source>
</evidence>
<keyword evidence="8" id="KW-1185">Reference proteome</keyword>
<reference evidence="7" key="1">
    <citation type="submission" date="2013-04" db="EMBL/GenBank/DDBJ databases">
        <authorList>
            <person name="Harkins D.M."/>
            <person name="Durkin A.S."/>
            <person name="Selengut J.D."/>
            <person name="Sanka R."/>
            <person name="DePew J."/>
            <person name="Purushe J."/>
            <person name="Ahmed A."/>
            <person name="van der Linden H."/>
            <person name="Goris M.G.A."/>
            <person name="Hartskeerl R.A."/>
            <person name="Vinetz J.M."/>
            <person name="Sutton G.G."/>
            <person name="Nelson W.C."/>
            <person name="Fouts D.E."/>
        </authorList>
    </citation>
    <scope>NUCLEOTIDE SEQUENCE [LARGE SCALE GENOMIC DNA]</scope>
    <source>
        <strain evidence="7">BUT 6</strain>
    </source>
</reference>
<keyword evidence="1" id="KW-0678">Repressor</keyword>
<dbReference type="GO" id="GO:0000976">
    <property type="term" value="F:transcription cis-regulatory region binding"/>
    <property type="evidence" value="ECO:0007669"/>
    <property type="project" value="TreeGrafter"/>
</dbReference>
<dbReference type="PANTHER" id="PTHR30055:SF175">
    <property type="entry name" value="HTH-TYPE TRANSCRIPTIONAL REPRESSOR KSTR2"/>
    <property type="match status" value="1"/>
</dbReference>
<gene>
    <name evidence="7" type="ORF">LEP1GSC058_4069</name>
</gene>
<evidence type="ECO:0000256" key="3">
    <source>
        <dbReference type="ARBA" id="ARBA00023125"/>
    </source>
</evidence>
<evidence type="ECO:0000256" key="5">
    <source>
        <dbReference type="PROSITE-ProRule" id="PRU00335"/>
    </source>
</evidence>
<evidence type="ECO:0000256" key="2">
    <source>
        <dbReference type="ARBA" id="ARBA00023015"/>
    </source>
</evidence>
<dbReference type="Gene3D" id="1.10.357.10">
    <property type="entry name" value="Tetracycline Repressor, domain 2"/>
    <property type="match status" value="1"/>
</dbReference>
<dbReference type="InterPro" id="IPR001647">
    <property type="entry name" value="HTH_TetR"/>
</dbReference>
<organism evidence="7 8">
    <name type="scientific">Leptospira fainei serovar Hurstbridge str. BUT 6</name>
    <dbReference type="NCBI Taxonomy" id="1193011"/>
    <lineage>
        <taxon>Bacteria</taxon>
        <taxon>Pseudomonadati</taxon>
        <taxon>Spirochaetota</taxon>
        <taxon>Spirochaetia</taxon>
        <taxon>Leptospirales</taxon>
        <taxon>Leptospiraceae</taxon>
        <taxon>Leptospira</taxon>
    </lineage>
</organism>
<dbReference type="SUPFAM" id="SSF46689">
    <property type="entry name" value="Homeodomain-like"/>
    <property type="match status" value="1"/>
</dbReference>
<evidence type="ECO:0000256" key="4">
    <source>
        <dbReference type="ARBA" id="ARBA00023163"/>
    </source>
</evidence>
<dbReference type="SUPFAM" id="SSF48498">
    <property type="entry name" value="Tetracyclin repressor-like, C-terminal domain"/>
    <property type="match status" value="1"/>
</dbReference>
<dbReference type="FunFam" id="1.10.10.60:FF:000141">
    <property type="entry name" value="TetR family transcriptional regulator"/>
    <property type="match status" value="1"/>
</dbReference>
<dbReference type="InterPro" id="IPR050109">
    <property type="entry name" value="HTH-type_TetR-like_transc_reg"/>
</dbReference>
<dbReference type="PRINTS" id="PR00455">
    <property type="entry name" value="HTHTETR"/>
</dbReference>
<protein>
    <submittedName>
        <fullName evidence="7">Transcriptional regulator, TetR family</fullName>
    </submittedName>
</protein>
<proteinExistence type="predicted"/>
<name>S3W0H2_9LEPT</name>
<feature type="domain" description="HTH tetR-type" evidence="6">
    <location>
        <begin position="1"/>
        <end position="59"/>
    </location>
</feature>
<dbReference type="InterPro" id="IPR009057">
    <property type="entry name" value="Homeodomain-like_sf"/>
</dbReference>
<dbReference type="EMBL" id="AKWZ02000010">
    <property type="protein sequence ID" value="EPG73832.1"/>
    <property type="molecule type" value="Genomic_DNA"/>
</dbReference>
<dbReference type="OrthoDB" id="9785164at2"/>
<dbReference type="Proteomes" id="UP000014540">
    <property type="component" value="Unassembled WGS sequence"/>
</dbReference>
<dbReference type="InterPro" id="IPR036271">
    <property type="entry name" value="Tet_transcr_reg_TetR-rel_C_sf"/>
</dbReference>
<evidence type="ECO:0000313" key="8">
    <source>
        <dbReference type="Proteomes" id="UP000014540"/>
    </source>
</evidence>
<dbReference type="PANTHER" id="PTHR30055">
    <property type="entry name" value="HTH-TYPE TRANSCRIPTIONAL REGULATOR RUTR"/>
    <property type="match status" value="1"/>
</dbReference>
<feature type="DNA-binding region" description="H-T-H motif" evidence="5">
    <location>
        <begin position="22"/>
        <end position="41"/>
    </location>
</feature>
<evidence type="ECO:0000259" key="6">
    <source>
        <dbReference type="PROSITE" id="PS50977"/>
    </source>
</evidence>
<dbReference type="Pfam" id="PF00440">
    <property type="entry name" value="TetR_N"/>
    <property type="match status" value="1"/>
</dbReference>
<sequence length="197" mass="22913">MNHKIIENSLALFLARGFHKVNMDEIAEAAGISKRTLYRYFPSKEELVTATLEHFKTQVRAKFMLVLSQKELPPLHRFRQILTQVARELSKVSQSLMIDLQRERSDIFAQMVEFRTANIRSLIGLLKEAQEKNELTLDLDIPFAIDMLLASINTLLVPEYLISHNYSFDSGLERITQIFLEGIKIRKNTYSSKRRKK</sequence>
<dbReference type="AlphaFoldDB" id="S3W0H2"/>
<evidence type="ECO:0000313" key="7">
    <source>
        <dbReference type="EMBL" id="EPG73832.1"/>
    </source>
</evidence>
<keyword evidence="3 5" id="KW-0238">DNA-binding</keyword>
<dbReference type="RefSeq" id="WP_016550303.1">
    <property type="nucleotide sequence ID" value="NZ_AKWZ02000010.1"/>
</dbReference>